<organism evidence="2 3">
    <name type="scientific">Lentinus brumalis</name>
    <dbReference type="NCBI Taxonomy" id="2498619"/>
    <lineage>
        <taxon>Eukaryota</taxon>
        <taxon>Fungi</taxon>
        <taxon>Dikarya</taxon>
        <taxon>Basidiomycota</taxon>
        <taxon>Agaricomycotina</taxon>
        <taxon>Agaricomycetes</taxon>
        <taxon>Polyporales</taxon>
        <taxon>Polyporaceae</taxon>
        <taxon>Lentinus</taxon>
    </lineage>
</organism>
<keyword evidence="3" id="KW-1185">Reference proteome</keyword>
<feature type="non-terminal residue" evidence="2">
    <location>
        <position position="1"/>
    </location>
</feature>
<dbReference type="Gene3D" id="3.30.710.10">
    <property type="entry name" value="Potassium Channel Kv1.1, Chain A"/>
    <property type="match status" value="1"/>
</dbReference>
<dbReference type="InterPro" id="IPR011333">
    <property type="entry name" value="SKP1/BTB/POZ_sf"/>
</dbReference>
<name>A0A371D925_9APHY</name>
<dbReference type="STRING" id="139420.A0A371D925"/>
<evidence type="ECO:0000313" key="3">
    <source>
        <dbReference type="Proteomes" id="UP000256964"/>
    </source>
</evidence>
<feature type="non-terminal residue" evidence="2">
    <location>
        <position position="302"/>
    </location>
</feature>
<reference evidence="2 3" key="1">
    <citation type="journal article" date="2018" name="Biotechnol. Biofuels">
        <title>Integrative visual omics of the white-rot fungus Polyporus brumalis exposes the biotechnological potential of its oxidative enzymes for delignifying raw plant biomass.</title>
        <authorList>
            <person name="Miyauchi S."/>
            <person name="Rancon A."/>
            <person name="Drula E."/>
            <person name="Hage H."/>
            <person name="Chaduli D."/>
            <person name="Favel A."/>
            <person name="Grisel S."/>
            <person name="Henrissat B."/>
            <person name="Herpoel-Gimbert I."/>
            <person name="Ruiz-Duenas F.J."/>
            <person name="Chevret D."/>
            <person name="Hainaut M."/>
            <person name="Lin J."/>
            <person name="Wang M."/>
            <person name="Pangilinan J."/>
            <person name="Lipzen A."/>
            <person name="Lesage-Meessen L."/>
            <person name="Navarro D."/>
            <person name="Riley R."/>
            <person name="Grigoriev I.V."/>
            <person name="Zhou S."/>
            <person name="Raouche S."/>
            <person name="Rosso M.N."/>
        </authorList>
    </citation>
    <scope>NUCLEOTIDE SEQUENCE [LARGE SCALE GENOMIC DNA]</scope>
    <source>
        <strain evidence="2 3">BRFM 1820</strain>
    </source>
</reference>
<dbReference type="EMBL" id="KZ857408">
    <property type="protein sequence ID" value="RDX49020.1"/>
    <property type="molecule type" value="Genomic_DNA"/>
</dbReference>
<dbReference type="AlphaFoldDB" id="A0A371D925"/>
<feature type="domain" description="BTB" evidence="1">
    <location>
        <begin position="15"/>
        <end position="127"/>
    </location>
</feature>
<dbReference type="InterPro" id="IPR000210">
    <property type="entry name" value="BTB/POZ_dom"/>
</dbReference>
<evidence type="ECO:0000259" key="1">
    <source>
        <dbReference type="SMART" id="SM00225"/>
    </source>
</evidence>
<proteinExistence type="predicted"/>
<dbReference type="SMART" id="SM00225">
    <property type="entry name" value="BTB"/>
    <property type="match status" value="1"/>
</dbReference>
<accession>A0A371D925</accession>
<evidence type="ECO:0000313" key="2">
    <source>
        <dbReference type="EMBL" id="RDX49020.1"/>
    </source>
</evidence>
<protein>
    <recommendedName>
        <fullName evidence="1">BTB domain-containing protein</fullName>
    </recommendedName>
</protein>
<gene>
    <name evidence="2" type="ORF">OH76DRAFT_1313454</name>
</gene>
<dbReference type="OrthoDB" id="3036049at2759"/>
<dbReference type="Proteomes" id="UP000256964">
    <property type="component" value="Unassembled WGS sequence"/>
</dbReference>
<sequence length="302" mass="34511">EPQLRRDEEFWFEDGSIVLAARDVEFRVYKRVLADHSIVFADMFTFPQPASQATAVSESCPNVCLDDSPEDLRHVLRALFPRKGATFIPLELQEPTFDLISAYARLGHKYQIDDLLDQSLAWLKKQFTSNFDGWCEQPTFPFDNQSHYAIGIVNFARLTQCHSILPTAMMVSCYNGGEPLVRGFRRQDGTQERLSEDDLILCIEGKNALTQATATCVLSAFTPWDDRLHPSCTRGMHHLLHLYRTDPELVAGVHPFSPPDCYLHSAFLEDVSICSQCLTHLRRRLRTEQVKLWNRLPDVLGL</sequence>